<organism evidence="1 2">
    <name type="scientific">Streptosporangium album</name>
    <dbReference type="NCBI Taxonomy" id="47479"/>
    <lineage>
        <taxon>Bacteria</taxon>
        <taxon>Bacillati</taxon>
        <taxon>Actinomycetota</taxon>
        <taxon>Actinomycetes</taxon>
        <taxon>Streptosporangiales</taxon>
        <taxon>Streptosporangiaceae</taxon>
        <taxon>Streptosporangium</taxon>
    </lineage>
</organism>
<name>A0A7W7S079_9ACTN</name>
<evidence type="ECO:0008006" key="3">
    <source>
        <dbReference type="Google" id="ProtNLM"/>
    </source>
</evidence>
<dbReference type="EMBL" id="JACHJU010000002">
    <property type="protein sequence ID" value="MBB4941500.1"/>
    <property type="molecule type" value="Genomic_DNA"/>
</dbReference>
<dbReference type="Proteomes" id="UP000534286">
    <property type="component" value="Unassembled WGS sequence"/>
</dbReference>
<dbReference type="AlphaFoldDB" id="A0A7W7S079"/>
<gene>
    <name evidence="1" type="ORF">FHR32_005877</name>
</gene>
<evidence type="ECO:0000313" key="1">
    <source>
        <dbReference type="EMBL" id="MBB4941500.1"/>
    </source>
</evidence>
<protein>
    <recommendedName>
        <fullName evidence="3">Glycosyl hydrolase family 30 beta sandwich domain-containing protein</fullName>
    </recommendedName>
</protein>
<evidence type="ECO:0000313" key="2">
    <source>
        <dbReference type="Proteomes" id="UP000534286"/>
    </source>
</evidence>
<dbReference type="Gene3D" id="2.60.40.1180">
    <property type="entry name" value="Golgi alpha-mannosidase II"/>
    <property type="match status" value="1"/>
</dbReference>
<proteinExistence type="predicted"/>
<comment type="caution">
    <text evidence="1">The sequence shown here is derived from an EMBL/GenBank/DDBJ whole genome shotgun (WGS) entry which is preliminary data.</text>
</comment>
<dbReference type="RefSeq" id="WP_184757571.1">
    <property type="nucleotide sequence ID" value="NZ_BAABEK010000017.1"/>
</dbReference>
<accession>A0A7W7S079</accession>
<reference evidence="1 2" key="1">
    <citation type="submission" date="2020-08" db="EMBL/GenBank/DDBJ databases">
        <title>Sequencing the genomes of 1000 actinobacteria strains.</title>
        <authorList>
            <person name="Klenk H.-P."/>
        </authorList>
    </citation>
    <scope>NUCLEOTIDE SEQUENCE [LARGE SCALE GENOMIC DNA]</scope>
    <source>
        <strain evidence="1 2">DSM 43023</strain>
    </source>
</reference>
<dbReference type="InterPro" id="IPR013780">
    <property type="entry name" value="Glyco_hydro_b"/>
</dbReference>
<sequence>MGEINSSWSVDNDPPELAHCGNIGTEPFQYRNAAIWWVASVWGHLLKAGAKGSVYGDKNGALGLLYDQENDERPAYARNGAGLSERMPIYQGVGFFTGQQDTSLARFGSSLVRAQTTLPDVEVYASANPKVVVLINKGTAPATAVVGAGTGVTQAAAIQKTGATAGYALPASLGTLPASQGTVTMNLPGPSVTQLAIS</sequence>
<keyword evidence="2" id="KW-1185">Reference proteome</keyword>